<dbReference type="GO" id="GO:1990281">
    <property type="term" value="C:efflux pump complex"/>
    <property type="evidence" value="ECO:0007669"/>
    <property type="project" value="TreeGrafter"/>
</dbReference>
<feature type="domain" description="YknX-like C-terminal permuted SH3-like" evidence="5">
    <location>
        <begin position="298"/>
        <end position="367"/>
    </location>
</feature>
<keyword evidence="7" id="KW-1185">Reference proteome</keyword>
<dbReference type="Gene3D" id="2.40.30.170">
    <property type="match status" value="1"/>
</dbReference>
<comment type="caution">
    <text evidence="6">The sequence shown here is derived from an EMBL/GenBank/DDBJ whole genome shotgun (WGS) entry which is preliminary data.</text>
</comment>
<evidence type="ECO:0000313" key="6">
    <source>
        <dbReference type="EMBL" id="RZS77054.1"/>
    </source>
</evidence>
<evidence type="ECO:0000256" key="1">
    <source>
        <dbReference type="ARBA" id="ARBA00009477"/>
    </source>
</evidence>
<dbReference type="NCBIfam" id="TIGR01730">
    <property type="entry name" value="RND_mfp"/>
    <property type="match status" value="1"/>
</dbReference>
<evidence type="ECO:0000259" key="5">
    <source>
        <dbReference type="Pfam" id="PF25989"/>
    </source>
</evidence>
<dbReference type="InterPro" id="IPR058625">
    <property type="entry name" value="MdtA-like_BSH"/>
</dbReference>
<dbReference type="SUPFAM" id="SSF111369">
    <property type="entry name" value="HlyD-like secretion proteins"/>
    <property type="match status" value="1"/>
</dbReference>
<sequence length="383" mass="39706">MIPSMPLRPLIAAAVLGAILAGAFLAPALRAADTDAAPAVRPALTVTVAQPQMQSLRLALQANGNIMAWQEASLGAEIGGLRLQDVLVNVGDTVKAGQVLATFAQETVRADIAQARAALAEAEASAAEARANAERAQSLKASGALSESQINQYVTGGQTAQARVESARASLAAQELRLKFTQVRAPDSGVISSRTATVGAVVSAGTELFRMIRKGRLEWRGEVTSAEVGRVRVGDPVTVVAASGERLRGKVRTVGPTVDPQTRNTLVYVDLPGAGASGSSAKAGMFARGEFELGAAQGLTVPQQAVVMREAFNYVFVVSADNRVAQRKIQAGRRDGDRVEVLDGLAPTDRVAVRGAGFLTDGDVVRVVDTPAPAATPATAVTR</sequence>
<accession>A0A4Q7N6S8</accession>
<evidence type="ECO:0000256" key="2">
    <source>
        <dbReference type="SAM" id="Coils"/>
    </source>
</evidence>
<dbReference type="AlphaFoldDB" id="A0A4Q7N6S8"/>
<reference evidence="6 7" key="1">
    <citation type="submission" date="2019-02" db="EMBL/GenBank/DDBJ databases">
        <title>Genomic Encyclopedia of Type Strains, Phase IV (KMG-IV): sequencing the most valuable type-strain genomes for metagenomic binning, comparative biology and taxonomic classification.</title>
        <authorList>
            <person name="Goeker M."/>
        </authorList>
    </citation>
    <scope>NUCLEOTIDE SEQUENCE [LARGE SCALE GENOMIC DNA]</scope>
    <source>
        <strain evidence="6 7">K24</strain>
    </source>
</reference>
<dbReference type="InterPro" id="IPR058792">
    <property type="entry name" value="Beta-barrel_RND_2"/>
</dbReference>
<dbReference type="Pfam" id="PF25917">
    <property type="entry name" value="BSH_RND"/>
    <property type="match status" value="1"/>
</dbReference>
<dbReference type="InterPro" id="IPR006143">
    <property type="entry name" value="RND_pump_MFP"/>
</dbReference>
<dbReference type="Gene3D" id="2.40.420.20">
    <property type="match status" value="1"/>
</dbReference>
<protein>
    <submittedName>
        <fullName evidence="6">RND family efflux transporter MFP subunit</fullName>
    </submittedName>
</protein>
<name>A0A4Q7N6S8_9BURK</name>
<feature type="domain" description="CusB-like beta-barrel" evidence="4">
    <location>
        <begin position="222"/>
        <end position="290"/>
    </location>
</feature>
<dbReference type="GO" id="GO:0015562">
    <property type="term" value="F:efflux transmembrane transporter activity"/>
    <property type="evidence" value="ECO:0007669"/>
    <property type="project" value="TreeGrafter"/>
</dbReference>
<evidence type="ECO:0000259" key="4">
    <source>
        <dbReference type="Pfam" id="PF25954"/>
    </source>
</evidence>
<dbReference type="EMBL" id="SGXC01000004">
    <property type="protein sequence ID" value="RZS77054.1"/>
    <property type="molecule type" value="Genomic_DNA"/>
</dbReference>
<keyword evidence="2" id="KW-0175">Coiled coil</keyword>
<feature type="domain" description="Multidrug resistance protein MdtA-like barrel-sandwich hybrid" evidence="3">
    <location>
        <begin position="72"/>
        <end position="209"/>
    </location>
</feature>
<dbReference type="Pfam" id="PF25989">
    <property type="entry name" value="YknX_C"/>
    <property type="match status" value="1"/>
</dbReference>
<dbReference type="Proteomes" id="UP000292445">
    <property type="component" value="Unassembled WGS sequence"/>
</dbReference>
<dbReference type="Gene3D" id="1.10.287.470">
    <property type="entry name" value="Helix hairpin bin"/>
    <property type="match status" value="1"/>
</dbReference>
<proteinExistence type="inferred from homology"/>
<dbReference type="Gene3D" id="2.40.50.100">
    <property type="match status" value="1"/>
</dbReference>
<dbReference type="InterPro" id="IPR058637">
    <property type="entry name" value="YknX-like_C"/>
</dbReference>
<comment type="similarity">
    <text evidence="1">Belongs to the membrane fusion protein (MFP) (TC 8.A.1) family.</text>
</comment>
<evidence type="ECO:0000259" key="3">
    <source>
        <dbReference type="Pfam" id="PF25917"/>
    </source>
</evidence>
<dbReference type="PANTHER" id="PTHR30469:SF15">
    <property type="entry name" value="HLYD FAMILY OF SECRETION PROTEINS"/>
    <property type="match status" value="1"/>
</dbReference>
<feature type="coiled-coil region" evidence="2">
    <location>
        <begin position="105"/>
        <end position="139"/>
    </location>
</feature>
<dbReference type="PANTHER" id="PTHR30469">
    <property type="entry name" value="MULTIDRUG RESISTANCE PROTEIN MDTA"/>
    <property type="match status" value="1"/>
</dbReference>
<gene>
    <name evidence="6" type="ORF">EV675_5780</name>
</gene>
<evidence type="ECO:0000313" key="7">
    <source>
        <dbReference type="Proteomes" id="UP000292445"/>
    </source>
</evidence>
<dbReference type="Pfam" id="PF25954">
    <property type="entry name" value="Beta-barrel_RND_2"/>
    <property type="match status" value="1"/>
</dbReference>
<organism evidence="6 7">
    <name type="scientific">Pigmentiphaga kullae</name>
    <dbReference type="NCBI Taxonomy" id="151784"/>
    <lineage>
        <taxon>Bacteria</taxon>
        <taxon>Pseudomonadati</taxon>
        <taxon>Pseudomonadota</taxon>
        <taxon>Betaproteobacteria</taxon>
        <taxon>Burkholderiales</taxon>
        <taxon>Alcaligenaceae</taxon>
        <taxon>Pigmentiphaga</taxon>
    </lineage>
</organism>